<evidence type="ECO:0000313" key="3">
    <source>
        <dbReference type="Proteomes" id="UP000015104"/>
    </source>
</evidence>
<evidence type="ECO:0008006" key="4">
    <source>
        <dbReference type="Google" id="ProtNLM"/>
    </source>
</evidence>
<sequence length="345" mass="40088">MNAEEAVQENRLFKRKSYFGTYQRLFLFCTELICLISVITINSLYFNLDLNSKLGVYALCRVILNITLSTSRFILILVLVVKSKAKASYLDSLHSIGVHQDHELKRFITQQQLYKNIVFATFLILQYATNVWHFININIYSGLRKSIHTIMLFTFPAVYLLILREIVDVCIHLQAAFKLVNSKVNSLLNNQPTNLASLTCCRLNYSYAVKATKAVENYFRYFVTFYFVKYACYSIINIVLTFGGSNDTYWIFHTIVETLLMIYLTVYLVSVNLLSRKCLDSLYELSFKMKRLDMKYENEIFIGRVLFTDVGFTFANLFTINTQFIASMFTLSLTIILALANFLYQ</sequence>
<feature type="transmembrane region" description="Helical" evidence="1">
    <location>
        <begin position="25"/>
        <end position="48"/>
    </location>
</feature>
<reference evidence="2" key="2">
    <citation type="submission" date="2015-06" db="UniProtKB">
        <authorList>
            <consortium name="EnsemblMetazoa"/>
        </authorList>
    </citation>
    <scope>IDENTIFICATION</scope>
</reference>
<keyword evidence="1" id="KW-0472">Membrane</keyword>
<name>T1KUH2_TETUR</name>
<keyword evidence="1" id="KW-1133">Transmembrane helix</keyword>
<feature type="transmembrane region" description="Helical" evidence="1">
    <location>
        <begin position="113"/>
        <end position="135"/>
    </location>
</feature>
<organism evidence="2 3">
    <name type="scientific">Tetranychus urticae</name>
    <name type="common">Two-spotted spider mite</name>
    <dbReference type="NCBI Taxonomy" id="32264"/>
    <lineage>
        <taxon>Eukaryota</taxon>
        <taxon>Metazoa</taxon>
        <taxon>Ecdysozoa</taxon>
        <taxon>Arthropoda</taxon>
        <taxon>Chelicerata</taxon>
        <taxon>Arachnida</taxon>
        <taxon>Acari</taxon>
        <taxon>Acariformes</taxon>
        <taxon>Trombidiformes</taxon>
        <taxon>Prostigmata</taxon>
        <taxon>Eleutherengona</taxon>
        <taxon>Raphignathae</taxon>
        <taxon>Tetranychoidea</taxon>
        <taxon>Tetranychidae</taxon>
        <taxon>Tetranychus</taxon>
    </lineage>
</organism>
<dbReference type="HOGENOM" id="CLU_066525_0_0_1"/>
<accession>T1KUH2</accession>
<reference evidence="3" key="1">
    <citation type="submission" date="2011-08" db="EMBL/GenBank/DDBJ databases">
        <authorList>
            <person name="Rombauts S."/>
        </authorList>
    </citation>
    <scope>NUCLEOTIDE SEQUENCE</scope>
    <source>
        <strain evidence="3">London</strain>
    </source>
</reference>
<feature type="transmembrane region" description="Helical" evidence="1">
    <location>
        <begin position="249"/>
        <end position="275"/>
    </location>
</feature>
<keyword evidence="3" id="KW-1185">Reference proteome</keyword>
<keyword evidence="1" id="KW-0812">Transmembrane</keyword>
<dbReference type="AlphaFoldDB" id="T1KUH2"/>
<proteinExistence type="predicted"/>
<feature type="transmembrane region" description="Helical" evidence="1">
    <location>
        <begin position="218"/>
        <end position="243"/>
    </location>
</feature>
<protein>
    <recommendedName>
        <fullName evidence="4">Gustatory receptor</fullName>
    </recommendedName>
</protein>
<feature type="transmembrane region" description="Helical" evidence="1">
    <location>
        <begin position="54"/>
        <end position="81"/>
    </location>
</feature>
<evidence type="ECO:0000256" key="1">
    <source>
        <dbReference type="SAM" id="Phobius"/>
    </source>
</evidence>
<feature type="transmembrane region" description="Helical" evidence="1">
    <location>
        <begin position="324"/>
        <end position="344"/>
    </location>
</feature>
<dbReference type="Proteomes" id="UP000015104">
    <property type="component" value="Unassembled WGS sequence"/>
</dbReference>
<feature type="transmembrane region" description="Helical" evidence="1">
    <location>
        <begin position="147"/>
        <end position="163"/>
    </location>
</feature>
<dbReference type="EnsemblMetazoa" id="tetur21g03380.1">
    <property type="protein sequence ID" value="tetur21g03380.1"/>
    <property type="gene ID" value="tetur21g03380"/>
</dbReference>
<feature type="transmembrane region" description="Helical" evidence="1">
    <location>
        <begin position="296"/>
        <end position="318"/>
    </location>
</feature>
<evidence type="ECO:0000313" key="2">
    <source>
        <dbReference type="EnsemblMetazoa" id="tetur21g03380.1"/>
    </source>
</evidence>
<dbReference type="EMBL" id="CAEY01000557">
    <property type="status" value="NOT_ANNOTATED_CDS"/>
    <property type="molecule type" value="Genomic_DNA"/>
</dbReference>